<gene>
    <name evidence="2" type="ORF">IPJ89_03390</name>
</gene>
<reference evidence="2" key="1">
    <citation type="submission" date="2020-11" db="EMBL/GenBank/DDBJ databases">
        <title>Connecting structure to function with the recovery of over 1000 high-quality activated sludge metagenome-assembled genomes encoding full-length rRNA genes using long-read sequencing.</title>
        <authorList>
            <person name="Singleton C.M."/>
            <person name="Petriglieri F."/>
            <person name="Kristensen J.M."/>
            <person name="Kirkegaard R.H."/>
            <person name="Michaelsen T.Y."/>
            <person name="Andersen M.H."/>
            <person name="Karst S.M."/>
            <person name="Dueholm M.S."/>
            <person name="Nielsen P.H."/>
            <person name="Albertsen M."/>
        </authorList>
    </citation>
    <scope>NUCLEOTIDE SEQUENCE</scope>
    <source>
        <strain evidence="2">Fred_18-Q3-R57-64_BAT3C.431</strain>
    </source>
</reference>
<evidence type="ECO:0000259" key="1">
    <source>
        <dbReference type="Pfam" id="PF08461"/>
    </source>
</evidence>
<accession>A0A7T9I0Q9</accession>
<dbReference type="EMBL" id="CP064981">
    <property type="protein sequence ID" value="QQR92179.1"/>
    <property type="molecule type" value="Genomic_DNA"/>
</dbReference>
<feature type="domain" description="Ribonuclease R winged-helix" evidence="1">
    <location>
        <begin position="65"/>
        <end position="109"/>
    </location>
</feature>
<evidence type="ECO:0000313" key="2">
    <source>
        <dbReference type="EMBL" id="QQR92179.1"/>
    </source>
</evidence>
<protein>
    <recommendedName>
        <fullName evidence="1">Ribonuclease R winged-helix domain-containing protein</fullName>
    </recommendedName>
</protein>
<name>A0A7T9I0Q9_9ARCH</name>
<proteinExistence type="predicted"/>
<dbReference type="Proteomes" id="UP000596004">
    <property type="component" value="Chromosome"/>
</dbReference>
<dbReference type="AlphaFoldDB" id="A0A7T9I0Q9"/>
<dbReference type="Pfam" id="PF08461">
    <property type="entry name" value="WHD_RNase_R"/>
    <property type="match status" value="1"/>
</dbReference>
<organism evidence="2">
    <name type="scientific">Candidatus Iainarchaeum sp</name>
    <dbReference type="NCBI Taxonomy" id="3101447"/>
    <lineage>
        <taxon>Archaea</taxon>
        <taxon>Candidatus Iainarchaeota</taxon>
        <taxon>Candidatus Iainarchaeia</taxon>
        <taxon>Candidatus Iainarchaeales</taxon>
        <taxon>Candidatus Iainarchaeaceae</taxon>
        <taxon>Candidatus Iainarchaeum</taxon>
    </lineage>
</organism>
<sequence length="158" mass="18394">MSKIQLPEAELVRRTFIVKEVDLPPHVRMTKRSLLRWFALSSGLISEQESRQTVLDVLDALLYFHLSKKTTPSTKEIQSYIREKTQEEISEKLLRYHLKRLLDLNFLVRDKQSYKFNPAPNADPNDLVASFNYWISQGVHSSTKNIENALGDLTKTYL</sequence>
<dbReference type="InterPro" id="IPR013668">
    <property type="entry name" value="RNase_R_HTH_12"/>
</dbReference>